<dbReference type="InterPro" id="IPR007432">
    <property type="entry name" value="DUF480"/>
</dbReference>
<evidence type="ECO:0000313" key="3">
    <source>
        <dbReference type="Proteomes" id="UP000317178"/>
    </source>
</evidence>
<dbReference type="EMBL" id="CP036281">
    <property type="protein sequence ID" value="QDU78946.1"/>
    <property type="molecule type" value="Genomic_DNA"/>
</dbReference>
<reference evidence="2 3" key="1">
    <citation type="submission" date="2019-02" db="EMBL/GenBank/DDBJ databases">
        <title>Deep-cultivation of Planctomycetes and their phenomic and genomic characterization uncovers novel biology.</title>
        <authorList>
            <person name="Wiegand S."/>
            <person name="Jogler M."/>
            <person name="Boedeker C."/>
            <person name="Pinto D."/>
            <person name="Vollmers J."/>
            <person name="Rivas-Marin E."/>
            <person name="Kohn T."/>
            <person name="Peeters S.H."/>
            <person name="Heuer A."/>
            <person name="Rast P."/>
            <person name="Oberbeckmann S."/>
            <person name="Bunk B."/>
            <person name="Jeske O."/>
            <person name="Meyerdierks A."/>
            <person name="Storesund J.E."/>
            <person name="Kallscheuer N."/>
            <person name="Luecker S."/>
            <person name="Lage O.M."/>
            <person name="Pohl T."/>
            <person name="Merkel B.J."/>
            <person name="Hornburger P."/>
            <person name="Mueller R.-W."/>
            <person name="Bruemmer F."/>
            <person name="Labrenz M."/>
            <person name="Spormann A.M."/>
            <person name="Op den Camp H."/>
            <person name="Overmann J."/>
            <person name="Amann R."/>
            <person name="Jetten M.S.M."/>
            <person name="Mascher T."/>
            <person name="Medema M.H."/>
            <person name="Devos D.P."/>
            <person name="Kaster A.-K."/>
            <person name="Ovreas L."/>
            <person name="Rohde M."/>
            <person name="Galperin M.Y."/>
            <person name="Jogler C."/>
        </authorList>
    </citation>
    <scope>NUCLEOTIDE SEQUENCE [LARGE SCALE GENOMIC DNA]</scope>
    <source>
        <strain evidence="2 3">Pla110</strain>
    </source>
</reference>
<dbReference type="AlphaFoldDB" id="A0A518CI88"/>
<evidence type="ECO:0000313" key="2">
    <source>
        <dbReference type="EMBL" id="QDU78946.1"/>
    </source>
</evidence>
<keyword evidence="3" id="KW-1185">Reference proteome</keyword>
<feature type="region of interest" description="Disordered" evidence="1">
    <location>
        <begin position="167"/>
        <end position="235"/>
    </location>
</feature>
<dbReference type="SUPFAM" id="SSF46785">
    <property type="entry name" value="Winged helix' DNA-binding domain"/>
    <property type="match status" value="2"/>
</dbReference>
<dbReference type="Gene3D" id="1.20.5.170">
    <property type="match status" value="1"/>
</dbReference>
<feature type="compositionally biased region" description="Basic and acidic residues" evidence="1">
    <location>
        <begin position="167"/>
        <end position="178"/>
    </location>
</feature>
<protein>
    <recommendedName>
        <fullName evidence="4">DUF480 domain-containing protein</fullName>
    </recommendedName>
</protein>
<dbReference type="InterPro" id="IPR036390">
    <property type="entry name" value="WH_DNA-bd_sf"/>
</dbReference>
<dbReference type="KEGG" id="plon:Pla110_06500"/>
<dbReference type="RefSeq" id="WP_144993113.1">
    <property type="nucleotide sequence ID" value="NZ_CP036281.1"/>
</dbReference>
<feature type="compositionally biased region" description="Polar residues" evidence="1">
    <location>
        <begin position="184"/>
        <end position="210"/>
    </location>
</feature>
<dbReference type="Proteomes" id="UP000317178">
    <property type="component" value="Chromosome"/>
</dbReference>
<gene>
    <name evidence="2" type="ORF">Pla110_06500</name>
</gene>
<evidence type="ECO:0000256" key="1">
    <source>
        <dbReference type="SAM" id="MobiDB-lite"/>
    </source>
</evidence>
<dbReference type="Gene3D" id="1.10.10.10">
    <property type="entry name" value="Winged helix-like DNA-binding domain superfamily/Winged helix DNA-binding domain"/>
    <property type="match status" value="2"/>
</dbReference>
<evidence type="ECO:0008006" key="4">
    <source>
        <dbReference type="Google" id="ProtNLM"/>
    </source>
</evidence>
<dbReference type="PANTHER" id="PTHR38768">
    <property type="entry name" value="UPF0502 PROTEIN YCEH"/>
    <property type="match status" value="1"/>
</dbReference>
<sequence>MTTETDTGPVRQLTKSQRRVLGVLLEKAFTTPEAYPLTLKGLTTGCNQKSNRSPLSSYEEGGVYDTIEELRALGLAAVVHTESGRTERFRHYVRKKFTFTEPQLAILTELMLRGRQTLGELRARASRMVPIESLTELRNELDSLLNQGYLQATADLERRGTEVDHTFYEPQENKDLEVRASGAGKTSPSAGTTAHSAEGSSNPASSTGESISELAVYSAPEESTPALSDQHKQLEQDVQELRQENNQLKQDLQELQTQLDDLTQQVSDIRRDLGM</sequence>
<dbReference type="OrthoDB" id="9784785at2"/>
<dbReference type="InterPro" id="IPR036388">
    <property type="entry name" value="WH-like_DNA-bd_sf"/>
</dbReference>
<dbReference type="Pfam" id="PF04337">
    <property type="entry name" value="DUF480"/>
    <property type="match status" value="1"/>
</dbReference>
<name>A0A518CI88_9PLAN</name>
<proteinExistence type="predicted"/>
<organism evidence="2 3">
    <name type="scientific">Polystyrenella longa</name>
    <dbReference type="NCBI Taxonomy" id="2528007"/>
    <lineage>
        <taxon>Bacteria</taxon>
        <taxon>Pseudomonadati</taxon>
        <taxon>Planctomycetota</taxon>
        <taxon>Planctomycetia</taxon>
        <taxon>Planctomycetales</taxon>
        <taxon>Planctomycetaceae</taxon>
        <taxon>Polystyrenella</taxon>
    </lineage>
</organism>
<accession>A0A518CI88</accession>
<dbReference type="PANTHER" id="PTHR38768:SF1">
    <property type="entry name" value="UPF0502 PROTEIN YCEH"/>
    <property type="match status" value="1"/>
</dbReference>
<dbReference type="SUPFAM" id="SSF75704">
    <property type="entry name" value="Mitotic arrest deficient-like 1, Mad1"/>
    <property type="match status" value="1"/>
</dbReference>